<evidence type="ECO:0000313" key="3">
    <source>
        <dbReference type="EMBL" id="KAJ3709170.1"/>
    </source>
</evidence>
<gene>
    <name evidence="3" type="ORF">LUZ61_012875</name>
</gene>
<dbReference type="EMBL" id="JAMRDG010000001">
    <property type="protein sequence ID" value="KAJ3709170.1"/>
    <property type="molecule type" value="Genomic_DNA"/>
</dbReference>
<evidence type="ECO:0000256" key="1">
    <source>
        <dbReference type="ARBA" id="ARBA00009995"/>
    </source>
</evidence>
<dbReference type="GO" id="GO:0080044">
    <property type="term" value="F:quercetin 7-O-glucosyltransferase activity"/>
    <property type="evidence" value="ECO:0007669"/>
    <property type="project" value="TreeGrafter"/>
</dbReference>
<reference evidence="3 4" key="1">
    <citation type="journal article" date="2022" name="Cell">
        <title>Repeat-based holocentromeres influence genome architecture and karyotype evolution.</title>
        <authorList>
            <person name="Hofstatter P.G."/>
            <person name="Thangavel G."/>
            <person name="Lux T."/>
            <person name="Neumann P."/>
            <person name="Vondrak T."/>
            <person name="Novak P."/>
            <person name="Zhang M."/>
            <person name="Costa L."/>
            <person name="Castellani M."/>
            <person name="Scott A."/>
            <person name="Toegelov H."/>
            <person name="Fuchs J."/>
            <person name="Mata-Sucre Y."/>
            <person name="Dias Y."/>
            <person name="Vanzela A.L.L."/>
            <person name="Huettel B."/>
            <person name="Almeida C.C.S."/>
            <person name="Simkova H."/>
            <person name="Souza G."/>
            <person name="Pedrosa-Harand A."/>
            <person name="Macas J."/>
            <person name="Mayer K.F.X."/>
            <person name="Houben A."/>
            <person name="Marques A."/>
        </authorList>
    </citation>
    <scope>NUCLEOTIDE SEQUENCE [LARGE SCALE GENOMIC DNA]</scope>
    <source>
        <strain evidence="3">RhyTen1mFocal</strain>
    </source>
</reference>
<dbReference type="PANTHER" id="PTHR11926">
    <property type="entry name" value="GLUCOSYL/GLUCURONOSYL TRANSFERASES"/>
    <property type="match status" value="1"/>
</dbReference>
<dbReference type="GO" id="GO:0080043">
    <property type="term" value="F:quercetin 3-O-glucosyltransferase activity"/>
    <property type="evidence" value="ECO:0007669"/>
    <property type="project" value="TreeGrafter"/>
</dbReference>
<dbReference type="SUPFAM" id="SSF53756">
    <property type="entry name" value="UDP-Glycosyltransferase/glycogen phosphorylase"/>
    <property type="match status" value="1"/>
</dbReference>
<dbReference type="Pfam" id="PF00201">
    <property type="entry name" value="UDPGT"/>
    <property type="match status" value="1"/>
</dbReference>
<dbReference type="PANTHER" id="PTHR11926:SF970">
    <property type="entry name" value="GLYCOSYLTRANSFERASE"/>
    <property type="match status" value="1"/>
</dbReference>
<dbReference type="Gene3D" id="3.40.50.2000">
    <property type="entry name" value="Glycogen Phosphorylase B"/>
    <property type="match status" value="2"/>
</dbReference>
<dbReference type="Proteomes" id="UP001210211">
    <property type="component" value="Unassembled WGS sequence"/>
</dbReference>
<evidence type="ECO:0000256" key="2">
    <source>
        <dbReference type="ARBA" id="ARBA00022679"/>
    </source>
</evidence>
<accession>A0AAD6A3Y9</accession>
<sequence>MYCTVGVPLVCWPIVAEQVTNCRQLCKVWGNGMELVKDVSRDKVAELVKEMMDGESGKERRRIALEWKKKAEEATSPGGSLSLSLDKLIEHVLLKSE</sequence>
<keyword evidence="2" id="KW-0808">Transferase</keyword>
<proteinExistence type="inferred from homology"/>
<keyword evidence="4" id="KW-1185">Reference proteome</keyword>
<protein>
    <submittedName>
        <fullName evidence="3">Uncharacterized protein</fullName>
    </submittedName>
</protein>
<dbReference type="AlphaFoldDB" id="A0AAD6A3Y9"/>
<evidence type="ECO:0000313" key="4">
    <source>
        <dbReference type="Proteomes" id="UP001210211"/>
    </source>
</evidence>
<comment type="similarity">
    <text evidence="1">Belongs to the UDP-glycosyltransferase family.</text>
</comment>
<organism evidence="3 4">
    <name type="scientific">Rhynchospora tenuis</name>
    <dbReference type="NCBI Taxonomy" id="198213"/>
    <lineage>
        <taxon>Eukaryota</taxon>
        <taxon>Viridiplantae</taxon>
        <taxon>Streptophyta</taxon>
        <taxon>Embryophyta</taxon>
        <taxon>Tracheophyta</taxon>
        <taxon>Spermatophyta</taxon>
        <taxon>Magnoliopsida</taxon>
        <taxon>Liliopsida</taxon>
        <taxon>Poales</taxon>
        <taxon>Cyperaceae</taxon>
        <taxon>Cyperoideae</taxon>
        <taxon>Rhynchosporeae</taxon>
        <taxon>Rhynchospora</taxon>
    </lineage>
</organism>
<name>A0AAD6A3Y9_9POAL</name>
<comment type="caution">
    <text evidence="3">The sequence shown here is derived from an EMBL/GenBank/DDBJ whole genome shotgun (WGS) entry which is preliminary data.</text>
</comment>
<dbReference type="InterPro" id="IPR002213">
    <property type="entry name" value="UDP_glucos_trans"/>
</dbReference>